<evidence type="ECO:0000259" key="5">
    <source>
        <dbReference type="SMART" id="SM00650"/>
    </source>
</evidence>
<evidence type="ECO:0000256" key="1">
    <source>
        <dbReference type="ARBA" id="ARBA00022603"/>
    </source>
</evidence>
<dbReference type="GO" id="GO:0000179">
    <property type="term" value="F:rRNA (adenine-N6,N6-)-dimethyltransferase activity"/>
    <property type="evidence" value="ECO:0007669"/>
    <property type="project" value="InterPro"/>
</dbReference>
<feature type="region of interest" description="Disordered" evidence="4">
    <location>
        <begin position="209"/>
        <end position="230"/>
    </location>
</feature>
<evidence type="ECO:0000256" key="4">
    <source>
        <dbReference type="SAM" id="MobiDB-lite"/>
    </source>
</evidence>
<evidence type="ECO:0000313" key="6">
    <source>
        <dbReference type="EMBL" id="KJS62440.1"/>
    </source>
</evidence>
<dbReference type="Proteomes" id="UP000033699">
    <property type="component" value="Unassembled WGS sequence"/>
</dbReference>
<dbReference type="RefSeq" id="WP_045693658.1">
    <property type="nucleotide sequence ID" value="NZ_JZKH01000012.1"/>
</dbReference>
<comment type="caution">
    <text evidence="6">The sequence shown here is derived from an EMBL/GenBank/DDBJ whole genome shotgun (WGS) entry which is preliminary data.</text>
</comment>
<dbReference type="InterPro" id="IPR020598">
    <property type="entry name" value="rRNA_Ade_methylase_Trfase_N"/>
</dbReference>
<keyword evidence="7" id="KW-1185">Reference proteome</keyword>
<keyword evidence="1" id="KW-0489">Methyltransferase</keyword>
<proteinExistence type="predicted"/>
<dbReference type="CDD" id="cd02440">
    <property type="entry name" value="AdoMet_MTases"/>
    <property type="match status" value="1"/>
</dbReference>
<dbReference type="SUPFAM" id="SSF53335">
    <property type="entry name" value="S-adenosyl-L-methionine-dependent methyltransferases"/>
    <property type="match status" value="1"/>
</dbReference>
<evidence type="ECO:0000313" key="7">
    <source>
        <dbReference type="Proteomes" id="UP000033699"/>
    </source>
</evidence>
<evidence type="ECO:0000256" key="3">
    <source>
        <dbReference type="ARBA" id="ARBA00022691"/>
    </source>
</evidence>
<keyword evidence="3" id="KW-0949">S-adenosyl-L-methionine</keyword>
<dbReference type="SMART" id="SM00650">
    <property type="entry name" value="rADc"/>
    <property type="match status" value="1"/>
</dbReference>
<accession>A0A0F2TJK8</accession>
<protein>
    <recommendedName>
        <fullName evidence="5">Ribosomal RNA adenine methylase transferase N-terminal domain-containing protein</fullName>
    </recommendedName>
</protein>
<dbReference type="Pfam" id="PF01135">
    <property type="entry name" value="PCMT"/>
    <property type="match status" value="1"/>
</dbReference>
<dbReference type="OrthoDB" id="5143400at2"/>
<feature type="domain" description="Ribosomal RNA adenine methylase transferase N-terminal" evidence="5">
    <location>
        <begin position="94"/>
        <end position="206"/>
    </location>
</feature>
<gene>
    <name evidence="6" type="ORF">VM95_08580</name>
</gene>
<keyword evidence="2" id="KW-0808">Transferase</keyword>
<dbReference type="PATRIC" id="fig|359131.3.peg.862"/>
<sequence>MQDRPGASPSSLSPRLRAAVAAVPRPLFLRPGVFRPARGGWRTVTDTAGLAELADNEWPLVLQVEWNRARYLADQATWRPVRGLPVRHLPGATAVARLIEAADVAPGSRVLEIGAGTGYSTALLCQLGAEVTAVEADAALAGHARASLAEAGYAADFTASPSGPYERVIATGPVTRLPHDWVRWTAPGGTITATLGTALVRLTARPDGTADGRVLGPSPMPPRATEPYPWSGIGTAPGRDTRTPPSLLTSGTPALLAQLAFPGCELHTTLDDCATVHLLHDPARRSLAEVVDDTYGWTVREYGPVKLWEQVERLVAAWREAGSPDLTAVRLHLTEHTHTYRLGDHPDLRWEHPAGP</sequence>
<dbReference type="AlphaFoldDB" id="A0A0F2TJK8"/>
<evidence type="ECO:0000256" key="2">
    <source>
        <dbReference type="ARBA" id="ARBA00022679"/>
    </source>
</evidence>
<dbReference type="Gene3D" id="3.40.50.150">
    <property type="entry name" value="Vaccinia Virus protein VP39"/>
    <property type="match status" value="1"/>
</dbReference>
<name>A0A0F2TJK8_STRR3</name>
<organism evidence="6 7">
    <name type="scientific">Streptomyces rubellomurinus (strain ATCC 31215)</name>
    <dbReference type="NCBI Taxonomy" id="359131"/>
    <lineage>
        <taxon>Bacteria</taxon>
        <taxon>Bacillati</taxon>
        <taxon>Actinomycetota</taxon>
        <taxon>Actinomycetes</taxon>
        <taxon>Kitasatosporales</taxon>
        <taxon>Streptomycetaceae</taxon>
        <taxon>Streptomyces</taxon>
    </lineage>
</organism>
<reference evidence="6 7" key="1">
    <citation type="submission" date="2015-02" db="EMBL/GenBank/DDBJ databases">
        <authorList>
            <person name="Ju K.-S."/>
            <person name="Doroghazi J.R."/>
            <person name="Metcalf W."/>
        </authorList>
    </citation>
    <scope>NUCLEOTIDE SEQUENCE [LARGE SCALE GENOMIC DNA]</scope>
    <source>
        <strain evidence="6 7">ATCC 31215</strain>
    </source>
</reference>
<dbReference type="EMBL" id="JZKH01000012">
    <property type="protein sequence ID" value="KJS62440.1"/>
    <property type="molecule type" value="Genomic_DNA"/>
</dbReference>
<dbReference type="InterPro" id="IPR029063">
    <property type="entry name" value="SAM-dependent_MTases_sf"/>
</dbReference>